<sequence length="69" mass="7879">MRPFDPGKTNNQPVTAQILYWIGLWLLAFDGNTARLRGKGGICSRLENENKTPKKIRLFHPLSLSKEKI</sequence>
<dbReference type="EMBL" id="MRCE01000038">
    <property type="protein sequence ID" value="OKH32540.1"/>
    <property type="molecule type" value="Genomic_DNA"/>
</dbReference>
<dbReference type="RefSeq" id="WP_073596344.1">
    <property type="nucleotide sequence ID" value="NZ_MRCE01000038.1"/>
</dbReference>
<dbReference type="Proteomes" id="UP000185860">
    <property type="component" value="Unassembled WGS sequence"/>
</dbReference>
<name>A0A1U7I802_9CYAN</name>
<gene>
    <name evidence="1" type="ORF">NIES2119_25710</name>
</gene>
<dbReference type="AlphaFoldDB" id="A0A1U7I802"/>
<protein>
    <submittedName>
        <fullName evidence="1">Uncharacterized protein</fullName>
    </submittedName>
</protein>
<proteinExistence type="predicted"/>
<comment type="caution">
    <text evidence="1">The sequence shown here is derived from an EMBL/GenBank/DDBJ whole genome shotgun (WGS) entry which is preliminary data.</text>
</comment>
<accession>A0A1U7I802</accession>
<reference evidence="1 2" key="1">
    <citation type="submission" date="2016-11" db="EMBL/GenBank/DDBJ databases">
        <title>Draft Genome Sequences of Nine Cyanobacterial Strains from Diverse Habitats.</title>
        <authorList>
            <person name="Zhu T."/>
            <person name="Hou S."/>
            <person name="Lu X."/>
            <person name="Hess W.R."/>
        </authorList>
    </citation>
    <scope>NUCLEOTIDE SEQUENCE [LARGE SCALE GENOMIC DNA]</scope>
    <source>
        <strain evidence="1 2">IAM M-71</strain>
    </source>
</reference>
<evidence type="ECO:0000313" key="2">
    <source>
        <dbReference type="Proteomes" id="UP000185860"/>
    </source>
</evidence>
<organism evidence="1 2">
    <name type="scientific">[Phormidium ambiguum] IAM M-71</name>
    <dbReference type="NCBI Taxonomy" id="454136"/>
    <lineage>
        <taxon>Bacteria</taxon>
        <taxon>Bacillati</taxon>
        <taxon>Cyanobacteriota</taxon>
        <taxon>Cyanophyceae</taxon>
        <taxon>Oscillatoriophycideae</taxon>
        <taxon>Aerosakkonematales</taxon>
        <taxon>Aerosakkonemataceae</taxon>
        <taxon>Floridanema</taxon>
    </lineage>
</organism>
<evidence type="ECO:0000313" key="1">
    <source>
        <dbReference type="EMBL" id="OKH32540.1"/>
    </source>
</evidence>